<dbReference type="Proteomes" id="UP000196573">
    <property type="component" value="Unassembled WGS sequence"/>
</dbReference>
<accession>A0A1X7AEI5</accession>
<evidence type="ECO:0000313" key="2">
    <source>
        <dbReference type="Proteomes" id="UP000196573"/>
    </source>
</evidence>
<organism evidence="1 2">
    <name type="scientific">Parendozoicomonas haliclonae</name>
    <dbReference type="NCBI Taxonomy" id="1960125"/>
    <lineage>
        <taxon>Bacteria</taxon>
        <taxon>Pseudomonadati</taxon>
        <taxon>Pseudomonadota</taxon>
        <taxon>Gammaproteobacteria</taxon>
        <taxon>Oceanospirillales</taxon>
        <taxon>Endozoicomonadaceae</taxon>
        <taxon>Parendozoicomonas</taxon>
    </lineage>
</organism>
<dbReference type="EMBL" id="FWPT01000001">
    <property type="protein sequence ID" value="SMA32938.1"/>
    <property type="molecule type" value="Genomic_DNA"/>
</dbReference>
<gene>
    <name evidence="1" type="ORF">EHSB41UT_00210</name>
</gene>
<proteinExistence type="predicted"/>
<dbReference type="AlphaFoldDB" id="A0A1X7AEI5"/>
<reference evidence="1 2" key="1">
    <citation type="submission" date="2017-03" db="EMBL/GenBank/DDBJ databases">
        <authorList>
            <person name="Afonso C.L."/>
            <person name="Miller P.J."/>
            <person name="Scott M.A."/>
            <person name="Spackman E."/>
            <person name="Goraichik I."/>
            <person name="Dimitrov K.M."/>
            <person name="Suarez D.L."/>
            <person name="Swayne D.E."/>
        </authorList>
    </citation>
    <scope>NUCLEOTIDE SEQUENCE [LARGE SCALE GENOMIC DNA]</scope>
    <source>
        <strain evidence="1">SB41UT1</strain>
    </source>
</reference>
<protein>
    <submittedName>
        <fullName evidence="1">Uncharacterized protein</fullName>
    </submittedName>
</protein>
<dbReference type="RefSeq" id="WP_087106036.1">
    <property type="nucleotide sequence ID" value="NZ_CBCSCN010000019.1"/>
</dbReference>
<evidence type="ECO:0000313" key="1">
    <source>
        <dbReference type="EMBL" id="SMA32938.1"/>
    </source>
</evidence>
<name>A0A1X7AEI5_9GAMM</name>
<dbReference type="OrthoDB" id="5881728at2"/>
<keyword evidence="2" id="KW-1185">Reference proteome</keyword>
<sequence length="189" mass="21481">MTLYKVHEDAGGYQSLTLDIDDFLDLLDPHIGEAAAMQLGKKNISIRAFWKPLELGYYRNEGAVSLADISIWRSGGLLLNQKAFNALKEVLTPFGEILPCELHGNPAFFFNCLNLKPTNAAQIRYRMHQDIYAEVESITFLENERDDVFKHENKVSFTFYCSQKLVEAYKQADLRGLAFTENLIANVPI</sequence>